<reference evidence="1" key="2">
    <citation type="journal article" date="2021" name="Genome Biol. Evol.">
        <title>Developing a high-quality reference genome for a parasitic bivalve with doubly uniparental inheritance (Bivalvia: Unionida).</title>
        <authorList>
            <person name="Smith C.H."/>
        </authorList>
    </citation>
    <scope>NUCLEOTIDE SEQUENCE</scope>
    <source>
        <strain evidence="1">CHS0354</strain>
        <tissue evidence="1">Mantle</tissue>
    </source>
</reference>
<organism evidence="1 2">
    <name type="scientific">Potamilus streckersoni</name>
    <dbReference type="NCBI Taxonomy" id="2493646"/>
    <lineage>
        <taxon>Eukaryota</taxon>
        <taxon>Metazoa</taxon>
        <taxon>Spiralia</taxon>
        <taxon>Lophotrochozoa</taxon>
        <taxon>Mollusca</taxon>
        <taxon>Bivalvia</taxon>
        <taxon>Autobranchia</taxon>
        <taxon>Heteroconchia</taxon>
        <taxon>Palaeoheterodonta</taxon>
        <taxon>Unionida</taxon>
        <taxon>Unionoidea</taxon>
        <taxon>Unionidae</taxon>
        <taxon>Ambleminae</taxon>
        <taxon>Lampsilini</taxon>
        <taxon>Potamilus</taxon>
    </lineage>
</organism>
<reference evidence="1" key="3">
    <citation type="submission" date="2023-05" db="EMBL/GenBank/DDBJ databases">
        <authorList>
            <person name="Smith C.H."/>
        </authorList>
    </citation>
    <scope>NUCLEOTIDE SEQUENCE</scope>
    <source>
        <strain evidence="1">CHS0354</strain>
        <tissue evidence="1">Mantle</tissue>
    </source>
</reference>
<keyword evidence="2" id="KW-1185">Reference proteome</keyword>
<evidence type="ECO:0000313" key="1">
    <source>
        <dbReference type="EMBL" id="KAK3576729.1"/>
    </source>
</evidence>
<accession>A0AAE0RNK6</accession>
<dbReference type="AlphaFoldDB" id="A0AAE0RNK6"/>
<dbReference type="EMBL" id="JAEAOA010000394">
    <property type="protein sequence ID" value="KAK3576729.1"/>
    <property type="molecule type" value="Genomic_DNA"/>
</dbReference>
<name>A0AAE0RNK6_9BIVA</name>
<evidence type="ECO:0000313" key="2">
    <source>
        <dbReference type="Proteomes" id="UP001195483"/>
    </source>
</evidence>
<reference evidence="1" key="1">
    <citation type="journal article" date="2021" name="Genome Biol. Evol.">
        <title>A High-Quality Reference Genome for a Parasitic Bivalve with Doubly Uniparental Inheritance (Bivalvia: Unionida).</title>
        <authorList>
            <person name="Smith C.H."/>
        </authorList>
    </citation>
    <scope>NUCLEOTIDE SEQUENCE</scope>
    <source>
        <strain evidence="1">CHS0354</strain>
    </source>
</reference>
<proteinExistence type="predicted"/>
<comment type="caution">
    <text evidence="1">The sequence shown here is derived from an EMBL/GenBank/DDBJ whole genome shotgun (WGS) entry which is preliminary data.</text>
</comment>
<protein>
    <submittedName>
        <fullName evidence="1">Uncharacterized protein</fullName>
    </submittedName>
</protein>
<sequence length="141" mass="15789">MSNTAEEAGMVRMDETAGRLLISVTVYFNRSPIWRCGSLTQGRGSQCIWVIPHSRLELSSTYIGTIRIISMYYSIDASNVPVCHYISGGLTKDDLLKYATTFDCFLRCDIFDNHEVREHATINHTLQHSDGTHATLAADSQ</sequence>
<dbReference type="Proteomes" id="UP001195483">
    <property type="component" value="Unassembled WGS sequence"/>
</dbReference>
<gene>
    <name evidence="1" type="ORF">CHS0354_005564</name>
</gene>